<dbReference type="InterPro" id="IPR046335">
    <property type="entry name" value="LacI/GalR-like_sensor"/>
</dbReference>
<reference evidence="6" key="1">
    <citation type="submission" date="2020-07" db="EMBL/GenBank/DDBJ databases">
        <title>Vallitalea pronyensis genome.</title>
        <authorList>
            <person name="Postec A."/>
        </authorList>
    </citation>
    <scope>NUCLEOTIDE SEQUENCE</scope>
    <source>
        <strain evidence="6">FatNI3</strain>
    </source>
</reference>
<evidence type="ECO:0000256" key="2">
    <source>
        <dbReference type="ARBA" id="ARBA00023015"/>
    </source>
</evidence>
<feature type="domain" description="HTH lacI-type" evidence="5">
    <location>
        <begin position="3"/>
        <end position="73"/>
    </location>
</feature>
<evidence type="ECO:0000259" key="5">
    <source>
        <dbReference type="SMART" id="SM00354"/>
    </source>
</evidence>
<keyword evidence="4" id="KW-0804">Transcription</keyword>
<evidence type="ECO:0000313" key="7">
    <source>
        <dbReference type="Proteomes" id="UP000683246"/>
    </source>
</evidence>
<evidence type="ECO:0000256" key="4">
    <source>
        <dbReference type="ARBA" id="ARBA00023163"/>
    </source>
</evidence>
<dbReference type="Pfam" id="PF13377">
    <property type="entry name" value="Peripla_BP_3"/>
    <property type="match status" value="1"/>
</dbReference>
<evidence type="ECO:0000256" key="3">
    <source>
        <dbReference type="ARBA" id="ARBA00023125"/>
    </source>
</evidence>
<dbReference type="KEGG" id="vpy:HZI73_07075"/>
<organism evidence="6 7">
    <name type="scientific">Vallitalea pronyensis</name>
    <dbReference type="NCBI Taxonomy" id="1348613"/>
    <lineage>
        <taxon>Bacteria</taxon>
        <taxon>Bacillati</taxon>
        <taxon>Bacillota</taxon>
        <taxon>Clostridia</taxon>
        <taxon>Lachnospirales</taxon>
        <taxon>Vallitaleaceae</taxon>
        <taxon>Vallitalea</taxon>
    </lineage>
</organism>
<dbReference type="PANTHER" id="PTHR30146">
    <property type="entry name" value="LACI-RELATED TRANSCRIPTIONAL REPRESSOR"/>
    <property type="match status" value="1"/>
</dbReference>
<dbReference type="AlphaFoldDB" id="A0A8J8SFU9"/>
<evidence type="ECO:0000256" key="1">
    <source>
        <dbReference type="ARBA" id="ARBA00022491"/>
    </source>
</evidence>
<dbReference type="InterPro" id="IPR028082">
    <property type="entry name" value="Peripla_BP_I"/>
</dbReference>
<dbReference type="SUPFAM" id="SSF47413">
    <property type="entry name" value="lambda repressor-like DNA-binding domains"/>
    <property type="match status" value="1"/>
</dbReference>
<name>A0A8J8SFU9_9FIRM</name>
<keyword evidence="7" id="KW-1185">Reference proteome</keyword>
<dbReference type="Proteomes" id="UP000683246">
    <property type="component" value="Chromosome"/>
</dbReference>
<evidence type="ECO:0000313" key="6">
    <source>
        <dbReference type="EMBL" id="QUI22075.1"/>
    </source>
</evidence>
<proteinExistence type="predicted"/>
<dbReference type="GO" id="GO:0000976">
    <property type="term" value="F:transcription cis-regulatory region binding"/>
    <property type="evidence" value="ECO:0007669"/>
    <property type="project" value="TreeGrafter"/>
</dbReference>
<keyword evidence="1" id="KW-0678">Repressor</keyword>
<gene>
    <name evidence="6" type="ORF">HZI73_07075</name>
</gene>
<dbReference type="SUPFAM" id="SSF53822">
    <property type="entry name" value="Periplasmic binding protein-like I"/>
    <property type="match status" value="1"/>
</dbReference>
<dbReference type="Gene3D" id="1.10.260.40">
    <property type="entry name" value="lambda repressor-like DNA-binding domains"/>
    <property type="match status" value="1"/>
</dbReference>
<keyword evidence="3" id="KW-0238">DNA-binding</keyword>
<dbReference type="SMART" id="SM00354">
    <property type="entry name" value="HTH_LACI"/>
    <property type="match status" value="1"/>
</dbReference>
<dbReference type="InterPro" id="IPR000843">
    <property type="entry name" value="HTH_LacI"/>
</dbReference>
<dbReference type="EMBL" id="CP058649">
    <property type="protein sequence ID" value="QUI22075.1"/>
    <property type="molecule type" value="Genomic_DNA"/>
</dbReference>
<dbReference type="InterPro" id="IPR010982">
    <property type="entry name" value="Lambda_DNA-bd_dom_sf"/>
</dbReference>
<protein>
    <submittedName>
        <fullName evidence="6">Substrate-binding domain-containing protein</fullName>
    </submittedName>
</protein>
<dbReference type="Gene3D" id="3.40.50.2300">
    <property type="match status" value="2"/>
</dbReference>
<dbReference type="PANTHER" id="PTHR30146:SF148">
    <property type="entry name" value="HTH-TYPE TRANSCRIPTIONAL REPRESSOR PURR-RELATED"/>
    <property type="match status" value="1"/>
</dbReference>
<dbReference type="GO" id="GO:0003700">
    <property type="term" value="F:DNA-binding transcription factor activity"/>
    <property type="evidence" value="ECO:0007669"/>
    <property type="project" value="TreeGrafter"/>
</dbReference>
<keyword evidence="2" id="KW-0805">Transcription regulation</keyword>
<accession>A0A8J8SFU9</accession>
<dbReference type="RefSeq" id="WP_212697553.1">
    <property type="nucleotide sequence ID" value="NZ_CP058649.1"/>
</dbReference>
<sequence length="339" mass="39045">MGKVTMQHIADALGISRVSVWKVFNKQSGISEKLKNDVLAKAEELGYFRNMVLKETAPQRNKTIAVIVARPESATFWTNIIFQISSELSRHNINLMYATIPSEFSSSFSLPNMLTDRTISGVIVLNIYDTRILSEINRLSLPKVFLDITPDFPIRELSGDLILLEGYETIRKITSSVISKGCSKIGFIGDTRYAKTNQDRYKGFVRTLKENNIEFKKEYCLIDHIDIYSYYVQMTKFFDSFNDLPEAFICANDHIASFLYQYFSEHPERLTHDIMVTGYDGSSEYLNVSGLLTTAFVNTEDLGRRLAYQIRFREENPAAQYELTYIYPEIIYRDYNLSP</sequence>